<evidence type="ECO:0000313" key="10">
    <source>
        <dbReference type="EMBL" id="TVO36516.1"/>
    </source>
</evidence>
<dbReference type="GO" id="GO:0004519">
    <property type="term" value="F:endonuclease activity"/>
    <property type="evidence" value="ECO:0007669"/>
    <property type="project" value="UniProtKB-KW"/>
</dbReference>
<keyword evidence="6" id="KW-0378">Hydrolase</keyword>
<evidence type="ECO:0000256" key="5">
    <source>
        <dbReference type="ARBA" id="ARBA00022763"/>
    </source>
</evidence>
<feature type="domain" description="Endonuclease/exonuclease/phosphatase" evidence="9">
    <location>
        <begin position="34"/>
        <end position="280"/>
    </location>
</feature>
<dbReference type="AlphaFoldDB" id="A0A557P784"/>
<keyword evidence="3" id="KW-0540">Nuclease</keyword>
<evidence type="ECO:0000256" key="1">
    <source>
        <dbReference type="ARBA" id="ARBA00001936"/>
    </source>
</evidence>
<keyword evidence="10" id="KW-0255">Endonuclease</keyword>
<comment type="caution">
    <text evidence="10">The sequence shown here is derived from an EMBL/GenBank/DDBJ whole genome shotgun (WGS) entry which is preliminary data.</text>
</comment>
<dbReference type="GO" id="GO:0006281">
    <property type="term" value="P:DNA repair"/>
    <property type="evidence" value="ECO:0007669"/>
    <property type="project" value="UniProtKB-KW"/>
</dbReference>
<keyword evidence="8" id="KW-0234">DNA repair</keyword>
<evidence type="ECO:0000259" key="9">
    <source>
        <dbReference type="Pfam" id="PF03372"/>
    </source>
</evidence>
<evidence type="ECO:0000256" key="8">
    <source>
        <dbReference type="ARBA" id="ARBA00023204"/>
    </source>
</evidence>
<dbReference type="Gene3D" id="3.60.10.10">
    <property type="entry name" value="Endonuclease/exonuclease/phosphatase"/>
    <property type="match status" value="1"/>
</dbReference>
<dbReference type="PANTHER" id="PTHR15822">
    <property type="entry name" value="TRAF AND TNF RECEPTOR-ASSOCIATED PROTEIN"/>
    <property type="match status" value="1"/>
</dbReference>
<dbReference type="RefSeq" id="WP_144388159.1">
    <property type="nucleotide sequence ID" value="NZ_CANNCB010000022.1"/>
</dbReference>
<dbReference type="PANTHER" id="PTHR15822:SF4">
    <property type="entry name" value="TYROSYL-DNA PHOSPHODIESTERASE 2"/>
    <property type="match status" value="1"/>
</dbReference>
<evidence type="ECO:0000256" key="6">
    <source>
        <dbReference type="ARBA" id="ARBA00022801"/>
    </source>
</evidence>
<keyword evidence="5" id="KW-0227">DNA damage</keyword>
<dbReference type="InterPro" id="IPR051547">
    <property type="entry name" value="TDP2-like"/>
</dbReference>
<evidence type="ECO:0000313" key="11">
    <source>
        <dbReference type="Proteomes" id="UP000319828"/>
    </source>
</evidence>
<comment type="cofactor">
    <cofactor evidence="2">
        <name>Mg(2+)</name>
        <dbReference type="ChEBI" id="CHEBI:18420"/>
    </cofactor>
</comment>
<dbReference type="InterPro" id="IPR005135">
    <property type="entry name" value="Endo/exonuclease/phosphatase"/>
</dbReference>
<comment type="cofactor">
    <cofactor evidence="1">
        <name>Mn(2+)</name>
        <dbReference type="ChEBI" id="CHEBI:29035"/>
    </cofactor>
</comment>
<dbReference type="SUPFAM" id="SSF56219">
    <property type="entry name" value="DNase I-like"/>
    <property type="match status" value="1"/>
</dbReference>
<gene>
    <name evidence="10" type="ORF">FOF44_09260</name>
</gene>
<keyword evidence="10" id="KW-0269">Exonuclease</keyword>
<dbReference type="OrthoDB" id="395856at2"/>
<keyword evidence="4" id="KW-0479">Metal-binding</keyword>
<accession>A0A557P784</accession>
<dbReference type="Pfam" id="PF03372">
    <property type="entry name" value="Exo_endo_phos"/>
    <property type="match status" value="1"/>
</dbReference>
<dbReference type="InterPro" id="IPR036691">
    <property type="entry name" value="Endo/exonu/phosph_ase_sf"/>
</dbReference>
<name>A0A557P784_9VIBR</name>
<sequence>MKIQWTWFTYLWLFSLVSLPIPAASLKDGTLNIATWNIEWLTTNPSHSIKESKRDSEDFTRLNNKFNQISPAILAFQEVDSIEAIQKVVGHEYQVYLSDRSKPQYSNLQFPDVNQYTGFAISKNWLMENQANIIDPEDISLLPNSKLRFAAYIVLKQANQPDIHLLSVHLKSGCPTKKKRSRSCRQLSEQAEQLNQWLTRRVNRQESFIVMGDFNHNLAFKGDWMWQQLTYGLDDQAKLATQMTPAICQVKSNRKPNQLYRYPSLIDHIIVSQANHTQGTQQITFTRQEALNYHLSDHCPVVSEVKL</sequence>
<evidence type="ECO:0000256" key="7">
    <source>
        <dbReference type="ARBA" id="ARBA00022842"/>
    </source>
</evidence>
<evidence type="ECO:0000256" key="2">
    <source>
        <dbReference type="ARBA" id="ARBA00001946"/>
    </source>
</evidence>
<evidence type="ECO:0000256" key="4">
    <source>
        <dbReference type="ARBA" id="ARBA00022723"/>
    </source>
</evidence>
<dbReference type="Proteomes" id="UP000319828">
    <property type="component" value="Unassembled WGS sequence"/>
</dbReference>
<keyword evidence="7" id="KW-0460">Magnesium</keyword>
<dbReference type="EMBL" id="VMKJ01000016">
    <property type="protein sequence ID" value="TVO36516.1"/>
    <property type="molecule type" value="Genomic_DNA"/>
</dbReference>
<proteinExistence type="predicted"/>
<dbReference type="GO" id="GO:0046872">
    <property type="term" value="F:metal ion binding"/>
    <property type="evidence" value="ECO:0007669"/>
    <property type="project" value="UniProtKB-KW"/>
</dbReference>
<dbReference type="GO" id="GO:0004527">
    <property type="term" value="F:exonuclease activity"/>
    <property type="evidence" value="ECO:0007669"/>
    <property type="project" value="UniProtKB-KW"/>
</dbReference>
<evidence type="ECO:0000256" key="3">
    <source>
        <dbReference type="ARBA" id="ARBA00022722"/>
    </source>
</evidence>
<organism evidence="10 11">
    <name type="scientific">Vibrio algivorus</name>
    <dbReference type="NCBI Taxonomy" id="1667024"/>
    <lineage>
        <taxon>Bacteria</taxon>
        <taxon>Pseudomonadati</taxon>
        <taxon>Pseudomonadota</taxon>
        <taxon>Gammaproteobacteria</taxon>
        <taxon>Vibrionales</taxon>
        <taxon>Vibrionaceae</taxon>
        <taxon>Vibrio</taxon>
    </lineage>
</organism>
<protein>
    <submittedName>
        <fullName evidence="10">Endonuclease/exonuclease/phosphatase family protein</fullName>
    </submittedName>
</protein>
<reference evidence="10 11" key="1">
    <citation type="submission" date="2019-07" db="EMBL/GenBank/DDBJ databases">
        <title>The draft genome sequence of Vibrio algivorus M1486.</title>
        <authorList>
            <person name="Meng X."/>
        </authorList>
    </citation>
    <scope>NUCLEOTIDE SEQUENCE [LARGE SCALE GENOMIC DNA]</scope>
    <source>
        <strain evidence="10 11">M1486</strain>
    </source>
</reference>